<reference evidence="2" key="1">
    <citation type="journal article" date="2022" name="bioRxiv">
        <title>Sequencing and chromosome-scale assembly of the giantPleurodeles waltlgenome.</title>
        <authorList>
            <person name="Brown T."/>
            <person name="Elewa A."/>
            <person name="Iarovenko S."/>
            <person name="Subramanian E."/>
            <person name="Araus A.J."/>
            <person name="Petzold A."/>
            <person name="Susuki M."/>
            <person name="Suzuki K.-i.T."/>
            <person name="Hayashi T."/>
            <person name="Toyoda A."/>
            <person name="Oliveira C."/>
            <person name="Osipova E."/>
            <person name="Leigh N.D."/>
            <person name="Simon A."/>
            <person name="Yun M.H."/>
        </authorList>
    </citation>
    <scope>NUCLEOTIDE SEQUENCE</scope>
    <source>
        <strain evidence="2">20211129_DDA</strain>
        <tissue evidence="2">Liver</tissue>
    </source>
</reference>
<organism evidence="2 3">
    <name type="scientific">Pleurodeles waltl</name>
    <name type="common">Iberian ribbed newt</name>
    <dbReference type="NCBI Taxonomy" id="8319"/>
    <lineage>
        <taxon>Eukaryota</taxon>
        <taxon>Metazoa</taxon>
        <taxon>Chordata</taxon>
        <taxon>Craniata</taxon>
        <taxon>Vertebrata</taxon>
        <taxon>Euteleostomi</taxon>
        <taxon>Amphibia</taxon>
        <taxon>Batrachia</taxon>
        <taxon>Caudata</taxon>
        <taxon>Salamandroidea</taxon>
        <taxon>Salamandridae</taxon>
        <taxon>Pleurodelinae</taxon>
        <taxon>Pleurodeles</taxon>
    </lineage>
</organism>
<keyword evidence="3" id="KW-1185">Reference proteome</keyword>
<dbReference type="PANTHER" id="PTHR47641:SF1">
    <property type="entry name" value="GOLGI-ASSOCIATED OLFACTORY SIGNALING REGULATOR"/>
    <property type="match status" value="1"/>
</dbReference>
<dbReference type="AlphaFoldDB" id="A0AAV7V432"/>
<evidence type="ECO:0000313" key="3">
    <source>
        <dbReference type="Proteomes" id="UP001066276"/>
    </source>
</evidence>
<dbReference type="EMBL" id="JANPWB010000004">
    <property type="protein sequence ID" value="KAJ1195537.1"/>
    <property type="molecule type" value="Genomic_DNA"/>
</dbReference>
<name>A0AAV7V432_PLEWA</name>
<accession>A0AAV7V432</accession>
<dbReference type="Proteomes" id="UP001066276">
    <property type="component" value="Chromosome 2_2"/>
</dbReference>
<comment type="caution">
    <text evidence="2">The sequence shown here is derived from an EMBL/GenBank/DDBJ whole genome shotgun (WGS) entry which is preliminary data.</text>
</comment>
<protein>
    <submittedName>
        <fullName evidence="2">Uncharacterized protein</fullName>
    </submittedName>
</protein>
<evidence type="ECO:0000256" key="1">
    <source>
        <dbReference type="SAM" id="MobiDB-lite"/>
    </source>
</evidence>
<proteinExistence type="predicted"/>
<dbReference type="PANTHER" id="PTHR47641">
    <property type="entry name" value="PERIAXIN-LIKE"/>
    <property type="match status" value="1"/>
</dbReference>
<sequence length="139" mass="16787">MNTLAYSKWLQPECRTVGHLFDVEGMIPFDTLKYEHALPEPSVITRYKDPEIPRYRDPEIPRYRDPEIARYRDPEIPKYRDPEIPRYRDPEIPRYMDPDIPRCKKVKFQGPESDVKKTKEKEFLITLKPEEEMKKYKGK</sequence>
<gene>
    <name evidence="2" type="ORF">NDU88_004816</name>
</gene>
<feature type="region of interest" description="Disordered" evidence="1">
    <location>
        <begin position="71"/>
        <end position="98"/>
    </location>
</feature>
<evidence type="ECO:0000313" key="2">
    <source>
        <dbReference type="EMBL" id="KAJ1195537.1"/>
    </source>
</evidence>